<keyword evidence="5" id="KW-0378">Hydrolase</keyword>
<keyword evidence="7" id="KW-0482">Metalloprotease</keyword>
<name>A0A1F6VAU4_9BACT</name>
<keyword evidence="1" id="KW-0645">Protease</keyword>
<dbReference type="GO" id="GO:0046872">
    <property type="term" value="F:metal ion binding"/>
    <property type="evidence" value="ECO:0007669"/>
    <property type="project" value="UniProtKB-KW"/>
</dbReference>
<evidence type="ECO:0000313" key="8">
    <source>
        <dbReference type="EMBL" id="OGI66676.1"/>
    </source>
</evidence>
<evidence type="ECO:0000313" key="9">
    <source>
        <dbReference type="Proteomes" id="UP000178700"/>
    </source>
</evidence>
<dbReference type="AlphaFoldDB" id="A0A1F6VAU4"/>
<evidence type="ECO:0000256" key="2">
    <source>
        <dbReference type="ARBA" id="ARBA00022723"/>
    </source>
</evidence>
<keyword evidence="4" id="KW-0574">Periplasm</keyword>
<organism evidence="8 9">
    <name type="scientific">Candidatus Nomurabacteria bacterium RIFCSPHIGHO2_01_FULL_39_10</name>
    <dbReference type="NCBI Taxonomy" id="1801733"/>
    <lineage>
        <taxon>Bacteria</taxon>
        <taxon>Candidatus Nomuraibacteriota</taxon>
    </lineage>
</organism>
<dbReference type="GO" id="GO:0006508">
    <property type="term" value="P:proteolysis"/>
    <property type="evidence" value="ECO:0007669"/>
    <property type="project" value="UniProtKB-KW"/>
</dbReference>
<evidence type="ECO:0000256" key="4">
    <source>
        <dbReference type="ARBA" id="ARBA00022764"/>
    </source>
</evidence>
<sequence>MTYNRNISHARHIGFALGILGQLYAPRLAANPMENSFVKQAVQARDEEGVGSERVESRKVDTTNTLERCVMENKCESVVDYRPQDRCKAVMNEYSVPATGRRGLIGGSSRRLVGSSHIRLAKEKYTYGRQELVDVLNYAACVMEQVYGTPLEVRDLSREGGGRLWPHKSHRHGRDADVGMYGYNDLQGLYSTSRRMVRGGRVDREFMAPQALDANVQFLSELVRGPYSVERVFVDRKVIRALGAYAIGKYGDAFWQPIKDVLDHEPGHTNHYHIRTRVRDGKERPET</sequence>
<evidence type="ECO:0000256" key="3">
    <source>
        <dbReference type="ARBA" id="ARBA00022729"/>
    </source>
</evidence>
<dbReference type="GO" id="GO:0004252">
    <property type="term" value="F:serine-type endopeptidase activity"/>
    <property type="evidence" value="ECO:0007669"/>
    <property type="project" value="InterPro"/>
</dbReference>
<gene>
    <name evidence="8" type="ORF">A2642_03530</name>
</gene>
<dbReference type="SUPFAM" id="SSF55166">
    <property type="entry name" value="Hedgehog/DD-peptidase"/>
    <property type="match status" value="1"/>
</dbReference>
<dbReference type="Pfam" id="PF03411">
    <property type="entry name" value="Peptidase_M74"/>
    <property type="match status" value="1"/>
</dbReference>
<dbReference type="GO" id="GO:0008237">
    <property type="term" value="F:metallopeptidase activity"/>
    <property type="evidence" value="ECO:0007669"/>
    <property type="project" value="UniProtKB-KW"/>
</dbReference>
<dbReference type="Gene3D" id="3.30.1380.10">
    <property type="match status" value="1"/>
</dbReference>
<accession>A0A1F6VAU4</accession>
<comment type="caution">
    <text evidence="8">The sequence shown here is derived from an EMBL/GenBank/DDBJ whole genome shotgun (WGS) entry which is preliminary data.</text>
</comment>
<dbReference type="InterPro" id="IPR005073">
    <property type="entry name" value="Peptidase_M74"/>
</dbReference>
<dbReference type="InterPro" id="IPR009045">
    <property type="entry name" value="Zn_M74/Hedgehog-like"/>
</dbReference>
<keyword evidence="6" id="KW-0862">Zinc</keyword>
<keyword evidence="3" id="KW-0732">Signal</keyword>
<evidence type="ECO:0000256" key="1">
    <source>
        <dbReference type="ARBA" id="ARBA00022670"/>
    </source>
</evidence>
<dbReference type="Proteomes" id="UP000178700">
    <property type="component" value="Unassembled WGS sequence"/>
</dbReference>
<keyword evidence="2" id="KW-0479">Metal-binding</keyword>
<evidence type="ECO:0000256" key="7">
    <source>
        <dbReference type="ARBA" id="ARBA00023049"/>
    </source>
</evidence>
<proteinExistence type="predicted"/>
<evidence type="ECO:0000256" key="6">
    <source>
        <dbReference type="ARBA" id="ARBA00022833"/>
    </source>
</evidence>
<reference evidence="8 9" key="1">
    <citation type="journal article" date="2016" name="Nat. Commun.">
        <title>Thousands of microbial genomes shed light on interconnected biogeochemical processes in an aquifer system.</title>
        <authorList>
            <person name="Anantharaman K."/>
            <person name="Brown C.T."/>
            <person name="Hug L.A."/>
            <person name="Sharon I."/>
            <person name="Castelle C.J."/>
            <person name="Probst A.J."/>
            <person name="Thomas B.C."/>
            <person name="Singh A."/>
            <person name="Wilkins M.J."/>
            <person name="Karaoz U."/>
            <person name="Brodie E.L."/>
            <person name="Williams K.H."/>
            <person name="Hubbard S.S."/>
            <person name="Banfield J.F."/>
        </authorList>
    </citation>
    <scope>NUCLEOTIDE SEQUENCE [LARGE SCALE GENOMIC DNA]</scope>
</reference>
<evidence type="ECO:0000256" key="5">
    <source>
        <dbReference type="ARBA" id="ARBA00022801"/>
    </source>
</evidence>
<protein>
    <submittedName>
        <fullName evidence="8">Uncharacterized protein</fullName>
    </submittedName>
</protein>
<dbReference type="EMBL" id="MFTJ01000004">
    <property type="protein sequence ID" value="OGI66676.1"/>
    <property type="molecule type" value="Genomic_DNA"/>
</dbReference>
<dbReference type="GO" id="GO:0030288">
    <property type="term" value="C:outer membrane-bounded periplasmic space"/>
    <property type="evidence" value="ECO:0007669"/>
    <property type="project" value="InterPro"/>
</dbReference>